<dbReference type="EMBL" id="JBBNGS010000016">
    <property type="protein sequence ID" value="MEQ2638311.1"/>
    <property type="molecule type" value="Genomic_DNA"/>
</dbReference>
<keyword evidence="1" id="KW-0547">Nucleotide-binding</keyword>
<dbReference type="Gene3D" id="3.40.50.300">
    <property type="entry name" value="P-loop containing nucleotide triphosphate hydrolases"/>
    <property type="match status" value="1"/>
</dbReference>
<accession>A0ABV1IJT8</accession>
<dbReference type="SUPFAM" id="SSF52540">
    <property type="entry name" value="P-loop containing nucleoside triphosphate hydrolases"/>
    <property type="match status" value="1"/>
</dbReference>
<dbReference type="GO" id="GO:0005524">
    <property type="term" value="F:ATP binding"/>
    <property type="evidence" value="ECO:0007669"/>
    <property type="project" value="UniProtKB-KW"/>
</dbReference>
<dbReference type="RefSeq" id="WP_349182980.1">
    <property type="nucleotide sequence ID" value="NZ_JBBNGS010000016.1"/>
</dbReference>
<proteinExistence type="predicted"/>
<sequence length="360" mass="39038">MREINPFKPTAGMNPPELIGRDMVLGDFMDALDNGPGAPDRLMRISGVRGVGKTVLLNALGDVARSKGFQVIDVAANAGFCNRILGALTRRREVSGLTVSPSMFGMSLGSIEVSRSATQLGEAMFEVSRSHGLLITVDEIQDASLAEMRELGNEIQLLIRQGANVAFAFAGLPASIDGVVVDETLTFLQRAKHVELTRLSDYEVGDSFEETMAKGNRAIGNEAAQLLVSAAAGYPFMVQLVGYYAWQASSRRDSSEVTLEDAKRGVEVARKSFDNMVIAPALRRVSQRQLEYLVAMARCGEGPVATGAVAKRLGVEPSNVSSYRKRLIDAAIVESPEYGLVDFAIPYMREYLLAHMAERE</sequence>
<keyword evidence="1" id="KW-0067">ATP-binding</keyword>
<dbReference type="Proteomes" id="UP001478817">
    <property type="component" value="Unassembled WGS sequence"/>
</dbReference>
<gene>
    <name evidence="1" type="ORF">AAAT05_08155</name>
</gene>
<evidence type="ECO:0000313" key="1">
    <source>
        <dbReference type="EMBL" id="MEQ2638311.1"/>
    </source>
</evidence>
<organism evidence="1 2">
    <name type="scientific">Paratractidigestivibacter faecalis</name>
    <dbReference type="NCBI Taxonomy" id="2292441"/>
    <lineage>
        <taxon>Bacteria</taxon>
        <taxon>Bacillati</taxon>
        <taxon>Actinomycetota</taxon>
        <taxon>Coriobacteriia</taxon>
        <taxon>Coriobacteriales</taxon>
        <taxon>Atopobiaceae</taxon>
        <taxon>Paratractidigestivibacter</taxon>
    </lineage>
</organism>
<dbReference type="PANTHER" id="PTHR34301:SF8">
    <property type="entry name" value="ATPASE DOMAIN-CONTAINING PROTEIN"/>
    <property type="match status" value="1"/>
</dbReference>
<name>A0ABV1IJT8_9ACTN</name>
<reference evidence="1 2" key="1">
    <citation type="submission" date="2024-04" db="EMBL/GenBank/DDBJ databases">
        <title>Human intestinal bacterial collection.</title>
        <authorList>
            <person name="Pauvert C."/>
            <person name="Hitch T.C.A."/>
            <person name="Clavel T."/>
        </authorList>
    </citation>
    <scope>NUCLEOTIDE SEQUENCE [LARGE SCALE GENOMIC DNA]</scope>
    <source>
        <strain evidence="1 2">CLA-AA-H197</strain>
    </source>
</reference>
<keyword evidence="2" id="KW-1185">Reference proteome</keyword>
<dbReference type="InterPro" id="IPR027417">
    <property type="entry name" value="P-loop_NTPase"/>
</dbReference>
<protein>
    <submittedName>
        <fullName evidence="1">ATP-binding protein</fullName>
    </submittedName>
</protein>
<evidence type="ECO:0000313" key="2">
    <source>
        <dbReference type="Proteomes" id="UP001478817"/>
    </source>
</evidence>
<dbReference type="PANTHER" id="PTHR34301">
    <property type="entry name" value="DNA-BINDING PROTEIN-RELATED"/>
    <property type="match status" value="1"/>
</dbReference>
<comment type="caution">
    <text evidence="1">The sequence shown here is derived from an EMBL/GenBank/DDBJ whole genome shotgun (WGS) entry which is preliminary data.</text>
</comment>